<evidence type="ECO:0000259" key="11">
    <source>
        <dbReference type="Pfam" id="PF04909"/>
    </source>
</evidence>
<comment type="subunit">
    <text evidence="3">Monomer.</text>
</comment>
<dbReference type="InterPro" id="IPR006680">
    <property type="entry name" value="Amidohydro-rel"/>
</dbReference>
<accession>A0A170PRW9</accession>
<keyword evidence="9 12" id="KW-0456">Lyase</keyword>
<evidence type="ECO:0000256" key="9">
    <source>
        <dbReference type="ARBA" id="ARBA00023239"/>
    </source>
</evidence>
<dbReference type="InterPro" id="IPR032465">
    <property type="entry name" value="ACMSD"/>
</dbReference>
<evidence type="ECO:0000256" key="10">
    <source>
        <dbReference type="ARBA" id="ARBA00031120"/>
    </source>
</evidence>
<evidence type="ECO:0000256" key="6">
    <source>
        <dbReference type="ARBA" id="ARBA00022723"/>
    </source>
</evidence>
<proteinExistence type="inferred from homology"/>
<dbReference type="InterPro" id="IPR032466">
    <property type="entry name" value="Metal_Hydrolase"/>
</dbReference>
<gene>
    <name evidence="12" type="ORF">MGWOODY_XGa51</name>
</gene>
<evidence type="ECO:0000256" key="5">
    <source>
        <dbReference type="ARBA" id="ARBA00021214"/>
    </source>
</evidence>
<dbReference type="AlphaFoldDB" id="A0A170PRW9"/>
<sequence length="333" mass="37781">METIDIHSHFLPETWPDLATQFGTPDWPWLKRLDHDRGMLMLGEREYRPVNSACWDISKRLEEMDRDGVHDQIMCVTPLLFAYQRKPSEAEDCARMFNDVALEMCAQSNGRITALAQVPLQDTDAACRELERAIDQGHLGVQIGNHVADRDLDDEGLITFLQHCASIDAPVLVHPWDMLGRERMDRYMMQWLVAMPAETQLSILYLILSGAFERLPESLKLCFAHGGGSFVFLLGRVDNAWRQRDIVRDQCPSLPSSYVSRFSVDSAVFDEAALRLLIDVMGEERVMFGTDYPFPLGEQDMGALIRSATSISPDEKAKVLGLNAKSFFFDHKP</sequence>
<evidence type="ECO:0000313" key="12">
    <source>
        <dbReference type="EMBL" id="CUS54006.1"/>
    </source>
</evidence>
<dbReference type="EC" id="4.1.1.45" evidence="4"/>
<dbReference type="GO" id="GO:0001760">
    <property type="term" value="F:aminocarboxymuconate-semialdehyde decarboxylase activity"/>
    <property type="evidence" value="ECO:0007669"/>
    <property type="project" value="UniProtKB-EC"/>
</dbReference>
<evidence type="ECO:0000256" key="2">
    <source>
        <dbReference type="ARBA" id="ARBA00005871"/>
    </source>
</evidence>
<dbReference type="Pfam" id="PF04909">
    <property type="entry name" value="Amidohydro_2"/>
    <property type="match status" value="1"/>
</dbReference>
<organism evidence="12">
    <name type="scientific">hydrothermal vent metagenome</name>
    <dbReference type="NCBI Taxonomy" id="652676"/>
    <lineage>
        <taxon>unclassified sequences</taxon>
        <taxon>metagenomes</taxon>
        <taxon>ecological metagenomes</taxon>
    </lineage>
</organism>
<dbReference type="PANTHER" id="PTHR21240">
    <property type="entry name" value="2-AMINO-3-CARBOXYLMUCONATE-6-SEMIALDEHYDE DECARBOXYLASE"/>
    <property type="match status" value="1"/>
</dbReference>
<dbReference type="GO" id="GO:0005829">
    <property type="term" value="C:cytosol"/>
    <property type="evidence" value="ECO:0007669"/>
    <property type="project" value="TreeGrafter"/>
</dbReference>
<dbReference type="EMBL" id="CZRL01000099">
    <property type="protein sequence ID" value="CUS54006.1"/>
    <property type="molecule type" value="Genomic_DNA"/>
</dbReference>
<name>A0A170PRW9_9ZZZZ</name>
<reference evidence="12" key="1">
    <citation type="submission" date="2015-10" db="EMBL/GenBank/DDBJ databases">
        <authorList>
            <person name="Gilbert D.G."/>
        </authorList>
    </citation>
    <scope>NUCLEOTIDE SEQUENCE</scope>
</reference>
<protein>
    <recommendedName>
        <fullName evidence="5">2-amino-3-carboxymuconate-6-semialdehyde decarboxylase</fullName>
        <ecNumber evidence="4">4.1.1.45</ecNumber>
    </recommendedName>
    <alternativeName>
        <fullName evidence="10">Picolinate carboxylase</fullName>
    </alternativeName>
</protein>
<comment type="similarity">
    <text evidence="2">Belongs to the metallo-dependent hydrolases superfamily. ACMSD family.</text>
</comment>
<comment type="pathway">
    <text evidence="1">Secondary metabolite metabolism; quinolate metabolism.</text>
</comment>
<dbReference type="GO" id="GO:0046872">
    <property type="term" value="F:metal ion binding"/>
    <property type="evidence" value="ECO:0007669"/>
    <property type="project" value="UniProtKB-KW"/>
</dbReference>
<evidence type="ECO:0000256" key="4">
    <source>
        <dbReference type="ARBA" id="ARBA00012365"/>
    </source>
</evidence>
<keyword evidence="7" id="KW-0210">Decarboxylase</keyword>
<dbReference type="GO" id="GO:0019748">
    <property type="term" value="P:secondary metabolic process"/>
    <property type="evidence" value="ECO:0007669"/>
    <property type="project" value="TreeGrafter"/>
</dbReference>
<dbReference type="GO" id="GO:0016787">
    <property type="term" value="F:hydrolase activity"/>
    <property type="evidence" value="ECO:0007669"/>
    <property type="project" value="InterPro"/>
</dbReference>
<dbReference type="Gene3D" id="3.20.20.140">
    <property type="entry name" value="Metal-dependent hydrolases"/>
    <property type="match status" value="1"/>
</dbReference>
<keyword evidence="6" id="KW-0479">Metal-binding</keyword>
<evidence type="ECO:0000256" key="8">
    <source>
        <dbReference type="ARBA" id="ARBA00022833"/>
    </source>
</evidence>
<evidence type="ECO:0000256" key="3">
    <source>
        <dbReference type="ARBA" id="ARBA00011245"/>
    </source>
</evidence>
<evidence type="ECO:0000256" key="1">
    <source>
        <dbReference type="ARBA" id="ARBA00005079"/>
    </source>
</evidence>
<feature type="domain" description="Amidohydrolase-related" evidence="11">
    <location>
        <begin position="4"/>
        <end position="328"/>
    </location>
</feature>
<keyword evidence="8" id="KW-0862">Zinc</keyword>
<dbReference type="PANTHER" id="PTHR21240:SF27">
    <property type="entry name" value="2-AMINO-3-CARBOXYMUCONATE-6-SEMIALDEHYDE DECARBOXYLASE"/>
    <property type="match status" value="1"/>
</dbReference>
<dbReference type="SUPFAM" id="SSF51556">
    <property type="entry name" value="Metallo-dependent hydrolases"/>
    <property type="match status" value="1"/>
</dbReference>
<evidence type="ECO:0000256" key="7">
    <source>
        <dbReference type="ARBA" id="ARBA00022793"/>
    </source>
</evidence>